<keyword evidence="4 6" id="KW-0472">Membrane</keyword>
<dbReference type="InterPro" id="IPR008217">
    <property type="entry name" value="Ccc1_fam"/>
</dbReference>
<dbReference type="CDD" id="cd02432">
    <property type="entry name" value="Nodulin-21_like_1"/>
    <property type="match status" value="1"/>
</dbReference>
<feature type="transmembrane region" description="Helical" evidence="6">
    <location>
        <begin position="666"/>
        <end position="687"/>
    </location>
</feature>
<comment type="subcellular location">
    <subcellularLocation>
        <location evidence="1">Endomembrane system</location>
        <topology evidence="1">Multi-pass membrane protein</topology>
    </subcellularLocation>
</comment>
<keyword evidence="3 6" id="KW-1133">Transmembrane helix</keyword>
<feature type="transmembrane region" description="Helical" evidence="6">
    <location>
        <begin position="540"/>
        <end position="561"/>
    </location>
</feature>
<dbReference type="EMBL" id="BMJI01000024">
    <property type="protein sequence ID" value="GGC99171.1"/>
    <property type="molecule type" value="Genomic_DNA"/>
</dbReference>
<accession>A0ABQ1PLH4</accession>
<dbReference type="SUPFAM" id="SSF47240">
    <property type="entry name" value="Ferritin-like"/>
    <property type="match status" value="1"/>
</dbReference>
<evidence type="ECO:0000256" key="1">
    <source>
        <dbReference type="ARBA" id="ARBA00004127"/>
    </source>
</evidence>
<organism evidence="8 9">
    <name type="scientific">Tersicoccus solisilvae</name>
    <dbReference type="NCBI Taxonomy" id="1882339"/>
    <lineage>
        <taxon>Bacteria</taxon>
        <taxon>Bacillati</taxon>
        <taxon>Actinomycetota</taxon>
        <taxon>Actinomycetes</taxon>
        <taxon>Micrococcales</taxon>
        <taxon>Micrococcaceae</taxon>
        <taxon>Tersicoccus</taxon>
    </lineage>
</organism>
<evidence type="ECO:0000256" key="3">
    <source>
        <dbReference type="ARBA" id="ARBA00022989"/>
    </source>
</evidence>
<feature type="transmembrane region" description="Helical" evidence="6">
    <location>
        <begin position="20"/>
        <end position="41"/>
    </location>
</feature>
<feature type="region of interest" description="Disordered" evidence="5">
    <location>
        <begin position="209"/>
        <end position="262"/>
    </location>
</feature>
<feature type="region of interest" description="Disordered" evidence="5">
    <location>
        <begin position="149"/>
        <end position="175"/>
    </location>
</feature>
<dbReference type="Pfam" id="PF01988">
    <property type="entry name" value="VIT1"/>
    <property type="match status" value="1"/>
</dbReference>
<dbReference type="InterPro" id="IPR012347">
    <property type="entry name" value="Ferritin-like"/>
</dbReference>
<proteinExistence type="predicted"/>
<protein>
    <recommendedName>
        <fullName evidence="7">DUF4439 domain-containing protein</fullName>
    </recommendedName>
</protein>
<dbReference type="InterPro" id="IPR029447">
    <property type="entry name" value="DUF4439"/>
</dbReference>
<comment type="caution">
    <text evidence="8">The sequence shown here is derived from an EMBL/GenBank/DDBJ whole genome shotgun (WGS) entry which is preliminary data.</text>
</comment>
<sequence>MGASRAGSGTPHRAVRRRPWLLALGGVLVFVLVAALSAVLLRPLLVPGSPPVPAERSRAESAREVAATALARLDGDVRLLLRRGGTTPAVRAQLTAVIPAIDVHRRLLAGAGAPTATGSATRAGVSPATVARALQDVGVRSLTDAAGLGSPAVASGGPSSTTTSAGVPSPSPASAAEGGIARVLAATGVAQVQWADRLAGAAGVTLPDATRRIGGTTSAGGPTTPSACPSATPTGAAPGTPTSDPSSPSATPSPSPAPGPAEALARAQLTEQRAVYTYEVLRARAGAALPVATTAERAHRLRLATAAEAARALCRAVEPQRPAFAVDHAVLDTPTRATAAIARLEQDSTLAWGDVVAFGDATLRARAVPLLLDAARARTAVTGSIAAAPGLSDDLVPGTPASGPATPGSAATSGSATSGSATSRCVGSSGRPPRPCRHSVPPATTGSTTTTAEPNAPRGRSGPGEASRTFLARTPLRVLDAVMDQPQPRLHDRPEPHAASGLSQRLNRLRAGVLGANDGIVSVAAVVVGVAGVTTEPGPILVAGAAAVIGGAVSMALGEYVSVSSQRDTEQALIAKETAELRDDPDGELAELTELYRERGLREETARQVAIELTEKDALSAHLSMELNIDQDDVVSPWHAAFASFGAFLVGALLPMIAILLPPAGWRVPVTMVVTLIALAITGAVSARLGGAPQLRATLRLVIGGALALAATFLVGQLLGVSGVG</sequence>
<dbReference type="Proteomes" id="UP000597761">
    <property type="component" value="Unassembled WGS sequence"/>
</dbReference>
<evidence type="ECO:0000313" key="9">
    <source>
        <dbReference type="Proteomes" id="UP000597761"/>
    </source>
</evidence>
<dbReference type="Gene3D" id="1.20.1260.10">
    <property type="match status" value="1"/>
</dbReference>
<feature type="compositionally biased region" description="Low complexity" evidence="5">
    <location>
        <begin position="397"/>
        <end position="423"/>
    </location>
</feature>
<evidence type="ECO:0000256" key="6">
    <source>
        <dbReference type="SAM" id="Phobius"/>
    </source>
</evidence>
<gene>
    <name evidence="8" type="ORF">GCM10011512_27560</name>
</gene>
<keyword evidence="2 6" id="KW-0812">Transmembrane</keyword>
<evidence type="ECO:0000256" key="4">
    <source>
        <dbReference type="ARBA" id="ARBA00023136"/>
    </source>
</evidence>
<dbReference type="InterPro" id="IPR009078">
    <property type="entry name" value="Ferritin-like_SF"/>
</dbReference>
<feature type="region of interest" description="Disordered" evidence="5">
    <location>
        <begin position="388"/>
        <end position="467"/>
    </location>
</feature>
<feature type="domain" description="DUF4439" evidence="7">
    <location>
        <begin position="263"/>
        <end position="392"/>
    </location>
</feature>
<evidence type="ECO:0000259" key="7">
    <source>
        <dbReference type="Pfam" id="PF14530"/>
    </source>
</evidence>
<feature type="transmembrane region" description="Helical" evidence="6">
    <location>
        <begin position="699"/>
        <end position="719"/>
    </location>
</feature>
<keyword evidence="9" id="KW-1185">Reference proteome</keyword>
<name>A0ABQ1PLH4_9MICC</name>
<dbReference type="PANTHER" id="PTHR31851">
    <property type="entry name" value="FE(2+)/MN(2+) TRANSPORTER PCL1"/>
    <property type="match status" value="1"/>
</dbReference>
<evidence type="ECO:0000256" key="5">
    <source>
        <dbReference type="SAM" id="MobiDB-lite"/>
    </source>
</evidence>
<evidence type="ECO:0000313" key="8">
    <source>
        <dbReference type="EMBL" id="GGC99171.1"/>
    </source>
</evidence>
<feature type="compositionally biased region" description="Low complexity" evidence="5">
    <location>
        <begin position="214"/>
        <end position="250"/>
    </location>
</feature>
<reference evidence="9" key="1">
    <citation type="journal article" date="2019" name="Int. J. Syst. Evol. Microbiol.">
        <title>The Global Catalogue of Microorganisms (GCM) 10K type strain sequencing project: providing services to taxonomists for standard genome sequencing and annotation.</title>
        <authorList>
            <consortium name="The Broad Institute Genomics Platform"/>
            <consortium name="The Broad Institute Genome Sequencing Center for Infectious Disease"/>
            <person name="Wu L."/>
            <person name="Ma J."/>
        </authorList>
    </citation>
    <scope>NUCLEOTIDE SEQUENCE [LARGE SCALE GENOMIC DNA]</scope>
    <source>
        <strain evidence="9">CGMCC 1.15480</strain>
    </source>
</reference>
<feature type="transmembrane region" description="Helical" evidence="6">
    <location>
        <begin position="640"/>
        <end position="660"/>
    </location>
</feature>
<evidence type="ECO:0000256" key="2">
    <source>
        <dbReference type="ARBA" id="ARBA00022692"/>
    </source>
</evidence>
<dbReference type="Pfam" id="PF14530">
    <property type="entry name" value="DUF4439"/>
    <property type="match status" value="1"/>
</dbReference>